<comment type="caution">
    <text evidence="1">The sequence shown here is derived from an EMBL/GenBank/DDBJ whole genome shotgun (WGS) entry which is preliminary data.</text>
</comment>
<name>A0A0F9N5Z7_9ZZZZ</name>
<dbReference type="EMBL" id="LAZR01008739">
    <property type="protein sequence ID" value="KKM76827.1"/>
    <property type="molecule type" value="Genomic_DNA"/>
</dbReference>
<accession>A0A0F9N5Z7</accession>
<sequence length="70" mass="7545">MKEKLPRIKLKHGGHIDMTREDGDVVVSHDGHAVTLKKATGLQTLEMYALLEGLGDSVELAGSEETDGSE</sequence>
<proteinExistence type="predicted"/>
<protein>
    <submittedName>
        <fullName evidence="1">Uncharacterized protein</fullName>
    </submittedName>
</protein>
<dbReference type="AlphaFoldDB" id="A0A0F9N5Z7"/>
<gene>
    <name evidence="1" type="ORF">LCGC14_1376180</name>
</gene>
<evidence type="ECO:0000313" key="1">
    <source>
        <dbReference type="EMBL" id="KKM76827.1"/>
    </source>
</evidence>
<reference evidence="1" key="1">
    <citation type="journal article" date="2015" name="Nature">
        <title>Complex archaea that bridge the gap between prokaryotes and eukaryotes.</title>
        <authorList>
            <person name="Spang A."/>
            <person name="Saw J.H."/>
            <person name="Jorgensen S.L."/>
            <person name="Zaremba-Niedzwiedzka K."/>
            <person name="Martijn J."/>
            <person name="Lind A.E."/>
            <person name="van Eijk R."/>
            <person name="Schleper C."/>
            <person name="Guy L."/>
            <person name="Ettema T.J."/>
        </authorList>
    </citation>
    <scope>NUCLEOTIDE SEQUENCE</scope>
</reference>
<organism evidence="1">
    <name type="scientific">marine sediment metagenome</name>
    <dbReference type="NCBI Taxonomy" id="412755"/>
    <lineage>
        <taxon>unclassified sequences</taxon>
        <taxon>metagenomes</taxon>
        <taxon>ecological metagenomes</taxon>
    </lineage>
</organism>